<dbReference type="Proteomes" id="UP001652580">
    <property type="component" value="Chromosome 10"/>
</dbReference>
<protein>
    <recommendedName>
        <fullName evidence="6">Small ribosomal subunit protein mS25</fullName>
    </recommendedName>
    <alternativeName>
        <fullName evidence="7">28S ribosomal protein S25, mitochondrial</fullName>
    </alternativeName>
</protein>
<dbReference type="PANTHER" id="PTHR13274">
    <property type="entry name" value="MITOCHONDRIAL RIBOSOMAL PROTEIN S25"/>
    <property type="match status" value="1"/>
</dbReference>
<dbReference type="SUPFAM" id="SSF52833">
    <property type="entry name" value="Thioredoxin-like"/>
    <property type="match status" value="1"/>
</dbReference>
<keyword evidence="3 11" id="KW-0689">Ribosomal protein</keyword>
<proteinExistence type="inferred from homology"/>
<evidence type="ECO:0000256" key="7">
    <source>
        <dbReference type="ARBA" id="ARBA00035369"/>
    </source>
</evidence>
<keyword evidence="10" id="KW-1185">Reference proteome</keyword>
<feature type="region of interest" description="Disordered" evidence="8">
    <location>
        <begin position="143"/>
        <end position="173"/>
    </location>
</feature>
<dbReference type="RefSeq" id="XP_057411446.1">
    <property type="nucleotide sequence ID" value="XM_057555463.1"/>
</dbReference>
<dbReference type="SMART" id="SM00916">
    <property type="entry name" value="L51_S25_CI-B8"/>
    <property type="match status" value="1"/>
</dbReference>
<evidence type="ECO:0000256" key="8">
    <source>
        <dbReference type="SAM" id="MobiDB-lite"/>
    </source>
</evidence>
<reference evidence="11" key="1">
    <citation type="submission" date="2025-08" db="UniProtKB">
        <authorList>
            <consortium name="RefSeq"/>
        </authorList>
    </citation>
    <scope>IDENTIFICATION</scope>
</reference>
<comment type="subcellular location">
    <subcellularLocation>
        <location evidence="1">Mitochondrion</location>
    </subcellularLocation>
</comment>
<dbReference type="InterPro" id="IPR040049">
    <property type="entry name" value="Ribosomal_mS25/mL61"/>
</dbReference>
<keyword evidence="5" id="KW-0687">Ribonucleoprotein</keyword>
<dbReference type="InterPro" id="IPR007741">
    <property type="entry name" value="Ribosomal_mL43/mS25/NADH_DH"/>
</dbReference>
<dbReference type="InterPro" id="IPR036249">
    <property type="entry name" value="Thioredoxin-like_sf"/>
</dbReference>
<keyword evidence="4" id="KW-0496">Mitochondrion</keyword>
<dbReference type="Gene3D" id="3.40.30.10">
    <property type="entry name" value="Glutaredoxin"/>
    <property type="match status" value="1"/>
</dbReference>
<gene>
    <name evidence="11" type="primary">MRPS25</name>
</gene>
<evidence type="ECO:0000313" key="11">
    <source>
        <dbReference type="RefSeq" id="XP_057411446.1"/>
    </source>
</evidence>
<evidence type="ECO:0000256" key="6">
    <source>
        <dbReference type="ARBA" id="ARBA00035139"/>
    </source>
</evidence>
<comment type="similarity">
    <text evidence="2">Belongs to the mitochondrion-specific ribosomal protein mS25 family.</text>
</comment>
<organism evidence="10 11">
    <name type="scientific">Balaenoptera acutorostrata</name>
    <name type="common">Common minke whale</name>
    <name type="synonym">Balaena rostrata</name>
    <dbReference type="NCBI Taxonomy" id="9767"/>
    <lineage>
        <taxon>Eukaryota</taxon>
        <taxon>Metazoa</taxon>
        <taxon>Chordata</taxon>
        <taxon>Craniata</taxon>
        <taxon>Vertebrata</taxon>
        <taxon>Euteleostomi</taxon>
        <taxon>Mammalia</taxon>
        <taxon>Eutheria</taxon>
        <taxon>Laurasiatheria</taxon>
        <taxon>Artiodactyla</taxon>
        <taxon>Whippomorpha</taxon>
        <taxon>Cetacea</taxon>
        <taxon>Mysticeti</taxon>
        <taxon>Balaenopteridae</taxon>
        <taxon>Balaenoptera</taxon>
    </lineage>
</organism>
<dbReference type="GO" id="GO:0005840">
    <property type="term" value="C:ribosome"/>
    <property type="evidence" value="ECO:0007669"/>
    <property type="project" value="UniProtKB-KW"/>
</dbReference>
<evidence type="ECO:0000313" key="10">
    <source>
        <dbReference type="Proteomes" id="UP001652580"/>
    </source>
</evidence>
<dbReference type="Pfam" id="PF05047">
    <property type="entry name" value="L51_S25_CI-B8"/>
    <property type="match status" value="1"/>
</dbReference>
<name>A0ABM3UAS2_BALAC</name>
<evidence type="ECO:0000256" key="5">
    <source>
        <dbReference type="ARBA" id="ARBA00023274"/>
    </source>
</evidence>
<evidence type="ECO:0000259" key="9">
    <source>
        <dbReference type="SMART" id="SM00916"/>
    </source>
</evidence>
<evidence type="ECO:0000256" key="4">
    <source>
        <dbReference type="ARBA" id="ARBA00023128"/>
    </source>
</evidence>
<sequence>MSMKGRFPIRRTLQYLGQGDVVFKDSVKVMTVNYNTHGELGEGARKFVFFNIPQIQYKNPWVQIMMFKNMTPTPFLRFYLDSGEQVLVDVETKSNKEIMEHIKKILGKSDDLCVRWPKLCSAPLQESLCGFWTPHQGVAPLGGRRGDGPANVFVKGDMGSSPGPGRSHMPQSN</sequence>
<feature type="domain" description="Ribosomal protein/NADH dehydrogenase" evidence="9">
    <location>
        <begin position="36"/>
        <end position="109"/>
    </location>
</feature>
<evidence type="ECO:0000256" key="2">
    <source>
        <dbReference type="ARBA" id="ARBA00008046"/>
    </source>
</evidence>
<dbReference type="PANTHER" id="PTHR13274:SF2">
    <property type="entry name" value="SMALL RIBOSOMAL SUBUNIT PROTEIN MS25"/>
    <property type="match status" value="1"/>
</dbReference>
<dbReference type="GeneID" id="102997180"/>
<accession>A0ABM3UAS2</accession>
<evidence type="ECO:0000256" key="1">
    <source>
        <dbReference type="ARBA" id="ARBA00004173"/>
    </source>
</evidence>
<evidence type="ECO:0000256" key="3">
    <source>
        <dbReference type="ARBA" id="ARBA00022980"/>
    </source>
</evidence>